<dbReference type="PANTHER" id="PTHR47356:SF2">
    <property type="entry name" value="FAD-BINDING DOMAIN-CONTAINING PROTEIN-RELATED"/>
    <property type="match status" value="1"/>
</dbReference>
<reference evidence="8" key="1">
    <citation type="journal article" date="2023" name="Mol. Phylogenet. Evol.">
        <title>Genome-scale phylogeny and comparative genomics of the fungal order Sordariales.</title>
        <authorList>
            <person name="Hensen N."/>
            <person name="Bonometti L."/>
            <person name="Westerberg I."/>
            <person name="Brannstrom I.O."/>
            <person name="Guillou S."/>
            <person name="Cros-Aarteil S."/>
            <person name="Calhoun S."/>
            <person name="Haridas S."/>
            <person name="Kuo A."/>
            <person name="Mondo S."/>
            <person name="Pangilinan J."/>
            <person name="Riley R."/>
            <person name="LaButti K."/>
            <person name="Andreopoulos B."/>
            <person name="Lipzen A."/>
            <person name="Chen C."/>
            <person name="Yan M."/>
            <person name="Daum C."/>
            <person name="Ng V."/>
            <person name="Clum A."/>
            <person name="Steindorff A."/>
            <person name="Ohm R.A."/>
            <person name="Martin F."/>
            <person name="Silar P."/>
            <person name="Natvig D.O."/>
            <person name="Lalanne C."/>
            <person name="Gautier V."/>
            <person name="Ament-Velasquez S.L."/>
            <person name="Kruys A."/>
            <person name="Hutchinson M.I."/>
            <person name="Powell A.J."/>
            <person name="Barry K."/>
            <person name="Miller A.N."/>
            <person name="Grigoriev I.V."/>
            <person name="Debuchy R."/>
            <person name="Gladieux P."/>
            <person name="Hiltunen Thoren M."/>
            <person name="Johannesson H."/>
        </authorList>
    </citation>
    <scope>NUCLEOTIDE SEQUENCE [LARGE SCALE GENOMIC DNA]</scope>
    <source>
        <strain evidence="8">CBS 340.73</strain>
    </source>
</reference>
<evidence type="ECO:0000256" key="4">
    <source>
        <dbReference type="ARBA" id="ARBA00022827"/>
    </source>
</evidence>
<evidence type="ECO:0000256" key="2">
    <source>
        <dbReference type="ARBA" id="ARBA00007992"/>
    </source>
</evidence>
<dbReference type="AlphaFoldDB" id="A0AAN6MWM5"/>
<accession>A0AAN6MWM5</accession>
<dbReference type="InterPro" id="IPR050562">
    <property type="entry name" value="FAD_mOase_fung"/>
</dbReference>
<dbReference type="GO" id="GO:0071949">
    <property type="term" value="F:FAD binding"/>
    <property type="evidence" value="ECO:0007669"/>
    <property type="project" value="InterPro"/>
</dbReference>
<dbReference type="GO" id="GO:0004497">
    <property type="term" value="F:monooxygenase activity"/>
    <property type="evidence" value="ECO:0007669"/>
    <property type="project" value="InterPro"/>
</dbReference>
<name>A0AAN6MWM5_9PEZI</name>
<evidence type="ECO:0000256" key="5">
    <source>
        <dbReference type="ARBA" id="ARBA00023002"/>
    </source>
</evidence>
<protein>
    <recommendedName>
        <fullName evidence="6">FAD-binding domain-containing protein</fullName>
    </recommendedName>
</protein>
<evidence type="ECO:0000313" key="7">
    <source>
        <dbReference type="EMBL" id="KAK3933623.1"/>
    </source>
</evidence>
<dbReference type="Proteomes" id="UP001303473">
    <property type="component" value="Unassembled WGS sequence"/>
</dbReference>
<dbReference type="PANTHER" id="PTHR47356">
    <property type="entry name" value="FAD-DEPENDENT MONOOXYGENASE ASQG-RELATED"/>
    <property type="match status" value="1"/>
</dbReference>
<keyword evidence="3" id="KW-0285">Flavoprotein</keyword>
<evidence type="ECO:0000256" key="3">
    <source>
        <dbReference type="ARBA" id="ARBA00022630"/>
    </source>
</evidence>
<sequence>MSDNMFRVIIVGAGPVGLYMAHALMAANIEFVVLEQQATVLNYSGALILGK</sequence>
<keyword evidence="5" id="KW-0560">Oxidoreductase</keyword>
<proteinExistence type="inferred from homology"/>
<evidence type="ECO:0000256" key="1">
    <source>
        <dbReference type="ARBA" id="ARBA00001974"/>
    </source>
</evidence>
<comment type="caution">
    <text evidence="7">The sequence shown here is derived from an EMBL/GenBank/DDBJ whole genome shotgun (WGS) entry which is preliminary data.</text>
</comment>
<organism evidence="7 8">
    <name type="scientific">Diplogelasinospora grovesii</name>
    <dbReference type="NCBI Taxonomy" id="303347"/>
    <lineage>
        <taxon>Eukaryota</taxon>
        <taxon>Fungi</taxon>
        <taxon>Dikarya</taxon>
        <taxon>Ascomycota</taxon>
        <taxon>Pezizomycotina</taxon>
        <taxon>Sordariomycetes</taxon>
        <taxon>Sordariomycetidae</taxon>
        <taxon>Sordariales</taxon>
        <taxon>Diplogelasinosporaceae</taxon>
        <taxon>Diplogelasinospora</taxon>
    </lineage>
</organism>
<dbReference type="InterPro" id="IPR002938">
    <property type="entry name" value="FAD-bd"/>
</dbReference>
<gene>
    <name evidence="7" type="ORF">QBC46DRAFT_275413</name>
</gene>
<comment type="cofactor">
    <cofactor evidence="1">
        <name>FAD</name>
        <dbReference type="ChEBI" id="CHEBI:57692"/>
    </cofactor>
</comment>
<evidence type="ECO:0000259" key="6">
    <source>
        <dbReference type="Pfam" id="PF01494"/>
    </source>
</evidence>
<evidence type="ECO:0000313" key="8">
    <source>
        <dbReference type="Proteomes" id="UP001303473"/>
    </source>
</evidence>
<comment type="similarity">
    <text evidence="2">Belongs to the paxM FAD-dependent monooxygenase family.</text>
</comment>
<keyword evidence="8" id="KW-1185">Reference proteome</keyword>
<dbReference type="EMBL" id="MU854105">
    <property type="protein sequence ID" value="KAK3933623.1"/>
    <property type="molecule type" value="Genomic_DNA"/>
</dbReference>
<dbReference type="Gene3D" id="3.50.50.60">
    <property type="entry name" value="FAD/NAD(P)-binding domain"/>
    <property type="match status" value="1"/>
</dbReference>
<keyword evidence="4" id="KW-0274">FAD</keyword>
<dbReference type="SUPFAM" id="SSF51905">
    <property type="entry name" value="FAD/NAD(P)-binding domain"/>
    <property type="match status" value="1"/>
</dbReference>
<feature type="domain" description="FAD-binding" evidence="6">
    <location>
        <begin position="7"/>
        <end position="49"/>
    </location>
</feature>
<dbReference type="InterPro" id="IPR036188">
    <property type="entry name" value="FAD/NAD-bd_sf"/>
</dbReference>
<dbReference type="Pfam" id="PF01494">
    <property type="entry name" value="FAD_binding_3"/>
    <property type="match status" value="1"/>
</dbReference>